<dbReference type="Proteomes" id="UP000315628">
    <property type="component" value="Unassembled WGS sequence"/>
</dbReference>
<proteinExistence type="predicted"/>
<accession>A0A560WE15</accession>
<dbReference type="RefSeq" id="WP_246074501.1">
    <property type="nucleotide sequence ID" value="NZ_BAAAYT010000001.1"/>
</dbReference>
<comment type="caution">
    <text evidence="2">The sequence shown here is derived from an EMBL/GenBank/DDBJ whole genome shotgun (WGS) entry which is preliminary data.</text>
</comment>
<reference evidence="2 3" key="1">
    <citation type="submission" date="2019-06" db="EMBL/GenBank/DDBJ databases">
        <title>Sequencing the genomes of 1000 actinobacteria strains.</title>
        <authorList>
            <person name="Klenk H.-P."/>
        </authorList>
    </citation>
    <scope>NUCLEOTIDE SEQUENCE [LARGE SCALE GENOMIC DNA]</scope>
    <source>
        <strain evidence="2 3">DSM 18935</strain>
    </source>
</reference>
<dbReference type="EMBL" id="VIUW01000002">
    <property type="protein sequence ID" value="TWD15764.1"/>
    <property type="molecule type" value="Genomic_DNA"/>
</dbReference>
<sequence>MGLTRILAHLAVNSARVLIVEAPGHWLTRVELEQQMLLRGWCAAWTPADADVLAVCGVPGPELVELAQRLWEQMPGPRVRVDVASSAVVGSALEDAAALLLDTPYHRADARERAQEPRIPEDHGQMGHEGMDHGGHEGMNHEGMDHGGHEGMNHEGMDHGGHEGMNHEGMDRGGHEGMNHEAMDHEGMDHAGHGGHGGMDMAPAGIALAQGGQDRDGLEMDVLHLPLGPVLPFWPAGLVLCCSLQGDVVVDAAASVVDGAGQAAGSKEPQAPPVPASAVRCDGVMALLALAGADDAAARARRARDALVRGDQGAARDVVERLHRTVRRSWLLRWSLRGVLVLDPSDLARHGLPEGCRGDAHDRLSSMVEGLRSEVCGGAVPAAVESGAVPWERMPHLVTGLELATVRLAVASLNLEPFSTVQETGHA</sequence>
<name>A0A560WE15_9MICO</name>
<evidence type="ECO:0000256" key="1">
    <source>
        <dbReference type="SAM" id="MobiDB-lite"/>
    </source>
</evidence>
<protein>
    <submittedName>
        <fullName evidence="2">Uncharacterized protein</fullName>
    </submittedName>
</protein>
<gene>
    <name evidence="2" type="ORF">FB557_1291</name>
</gene>
<evidence type="ECO:0000313" key="2">
    <source>
        <dbReference type="EMBL" id="TWD15764.1"/>
    </source>
</evidence>
<keyword evidence="3" id="KW-1185">Reference proteome</keyword>
<organism evidence="2 3">
    <name type="scientific">Marihabitans asiaticum</name>
    <dbReference type="NCBI Taxonomy" id="415218"/>
    <lineage>
        <taxon>Bacteria</taxon>
        <taxon>Bacillati</taxon>
        <taxon>Actinomycetota</taxon>
        <taxon>Actinomycetes</taxon>
        <taxon>Micrococcales</taxon>
        <taxon>Intrasporangiaceae</taxon>
        <taxon>Marihabitans</taxon>
    </lineage>
</organism>
<feature type="region of interest" description="Disordered" evidence="1">
    <location>
        <begin position="110"/>
        <end position="129"/>
    </location>
</feature>
<dbReference type="AlphaFoldDB" id="A0A560WE15"/>
<evidence type="ECO:0000313" key="3">
    <source>
        <dbReference type="Proteomes" id="UP000315628"/>
    </source>
</evidence>